<dbReference type="OrthoDB" id="9969320at2"/>
<dbReference type="AlphaFoldDB" id="A0A8J2Z3L3"/>
<evidence type="ECO:0000313" key="2">
    <source>
        <dbReference type="Proteomes" id="UP000636949"/>
    </source>
</evidence>
<name>A0A8J2Z3L3_9GAMM</name>
<reference evidence="1" key="1">
    <citation type="journal article" date="2014" name="Int. J. Syst. Evol. Microbiol.">
        <title>Complete genome sequence of Corynebacterium casei LMG S-19264T (=DSM 44701T), isolated from a smear-ripened cheese.</title>
        <authorList>
            <consortium name="US DOE Joint Genome Institute (JGI-PGF)"/>
            <person name="Walter F."/>
            <person name="Albersmeier A."/>
            <person name="Kalinowski J."/>
            <person name="Ruckert C."/>
        </authorList>
    </citation>
    <scope>NUCLEOTIDE SEQUENCE</scope>
    <source>
        <strain evidence="1">CGMCC 1.15758</strain>
    </source>
</reference>
<keyword evidence="2" id="KW-1185">Reference proteome</keyword>
<evidence type="ECO:0000313" key="1">
    <source>
        <dbReference type="EMBL" id="GGF93362.1"/>
    </source>
</evidence>
<protein>
    <submittedName>
        <fullName evidence="1">Uncharacterized protein</fullName>
    </submittedName>
</protein>
<sequence>MLKKIYCVFVGSTLPLLGFSSGYNPQLNVSLKNNCPYPLKITVAQLNDDYNVIAGKEVTTTVLSGQTIKNVATYGTPNIEVSDNKGGYMIVNLSDHYSAWTGWWGHVGKIKGNDYADLVRGDWSEDNDGDIANAQATACSRTSVLPIGLGNISVKENGQDIFYRDLDINNGVYQVFFSASPTMCTISKGNINCDNTNVGYTKVGDSVIFICQHKNQGSPVCSWLSNKSSDMKSISIY</sequence>
<gene>
    <name evidence="1" type="ORF">GCM10010995_08110</name>
</gene>
<proteinExistence type="predicted"/>
<dbReference type="RefSeq" id="WP_117001850.1">
    <property type="nucleotide sequence ID" value="NZ_BMJS01000006.1"/>
</dbReference>
<accession>A0A8J2Z3L3</accession>
<organism evidence="1 2">
    <name type="scientific">Cysteiniphilum litorale</name>
    <dbReference type="NCBI Taxonomy" id="2056700"/>
    <lineage>
        <taxon>Bacteria</taxon>
        <taxon>Pseudomonadati</taxon>
        <taxon>Pseudomonadota</taxon>
        <taxon>Gammaproteobacteria</taxon>
        <taxon>Thiotrichales</taxon>
        <taxon>Fastidiosibacteraceae</taxon>
        <taxon>Cysteiniphilum</taxon>
    </lineage>
</organism>
<comment type="caution">
    <text evidence="1">The sequence shown here is derived from an EMBL/GenBank/DDBJ whole genome shotgun (WGS) entry which is preliminary data.</text>
</comment>
<dbReference type="EMBL" id="BMJS01000006">
    <property type="protein sequence ID" value="GGF93362.1"/>
    <property type="molecule type" value="Genomic_DNA"/>
</dbReference>
<reference evidence="1" key="2">
    <citation type="submission" date="2020-09" db="EMBL/GenBank/DDBJ databases">
        <authorList>
            <person name="Sun Q."/>
            <person name="Zhou Y."/>
        </authorList>
    </citation>
    <scope>NUCLEOTIDE SEQUENCE</scope>
    <source>
        <strain evidence="1">CGMCC 1.15758</strain>
    </source>
</reference>
<dbReference type="Proteomes" id="UP000636949">
    <property type="component" value="Unassembled WGS sequence"/>
</dbReference>